<proteinExistence type="predicted"/>
<sequence>MDEVAAVRAKFRAAPMFSTVTEEIKSYTADASRELSQEYDEGIAVAEDSSH</sequence>
<keyword evidence="2" id="KW-1185">Reference proteome</keyword>
<organism evidence="1 2">
    <name type="scientific">Ancylostoma duodenale</name>
    <dbReference type="NCBI Taxonomy" id="51022"/>
    <lineage>
        <taxon>Eukaryota</taxon>
        <taxon>Metazoa</taxon>
        <taxon>Ecdysozoa</taxon>
        <taxon>Nematoda</taxon>
        <taxon>Chromadorea</taxon>
        <taxon>Rhabditida</taxon>
        <taxon>Rhabditina</taxon>
        <taxon>Rhabditomorpha</taxon>
        <taxon>Strongyloidea</taxon>
        <taxon>Ancylostomatidae</taxon>
        <taxon>Ancylostomatinae</taxon>
        <taxon>Ancylostoma</taxon>
    </lineage>
</organism>
<reference evidence="1 2" key="1">
    <citation type="submission" date="2013-12" db="EMBL/GenBank/DDBJ databases">
        <title>Draft genome of the parsitic nematode Ancylostoma duodenale.</title>
        <authorList>
            <person name="Mitreva M."/>
        </authorList>
    </citation>
    <scope>NUCLEOTIDE SEQUENCE [LARGE SCALE GENOMIC DNA]</scope>
    <source>
        <strain evidence="1 2">Zhejiang</strain>
    </source>
</reference>
<dbReference type="Proteomes" id="UP000054047">
    <property type="component" value="Unassembled WGS sequence"/>
</dbReference>
<protein>
    <submittedName>
        <fullName evidence="1">Uncharacterized protein</fullName>
    </submittedName>
</protein>
<gene>
    <name evidence="1" type="ORF">ANCDUO_03618</name>
</gene>
<evidence type="ECO:0000313" key="2">
    <source>
        <dbReference type="Proteomes" id="UP000054047"/>
    </source>
</evidence>
<dbReference type="AlphaFoldDB" id="A0A0C2H3F5"/>
<evidence type="ECO:0000313" key="1">
    <source>
        <dbReference type="EMBL" id="KIH66054.1"/>
    </source>
</evidence>
<accession>A0A0C2H3F5</accession>
<name>A0A0C2H3F5_9BILA</name>
<dbReference type="EMBL" id="KN727283">
    <property type="protein sequence ID" value="KIH66054.1"/>
    <property type="molecule type" value="Genomic_DNA"/>
</dbReference>